<evidence type="ECO:0000256" key="3">
    <source>
        <dbReference type="SAM" id="MobiDB-lite"/>
    </source>
</evidence>
<dbReference type="GO" id="GO:0003700">
    <property type="term" value="F:DNA-binding transcription factor activity"/>
    <property type="evidence" value="ECO:0007669"/>
    <property type="project" value="TreeGrafter"/>
</dbReference>
<sequence length="167" mass="17742">MYSMVGVTPTRRRGQELEDALLDAAWDELAAVGYARFTMEGVAARAGTSRPVIYRRWPNRAELAIAAIRHYGARQPVATPDTGSVREDMIVLLRDASASRIVLAALFSVQMGSTTRRPAGPPPTCGRSSCGAGGSRSASTRCSGVGSSVARSTRSGSPRASAAWRWT</sequence>
<keyword evidence="1 2" id="KW-0238">DNA-binding</keyword>
<dbReference type="Proteomes" id="UP000482960">
    <property type="component" value="Unassembled WGS sequence"/>
</dbReference>
<dbReference type="Pfam" id="PF00440">
    <property type="entry name" value="TetR_N"/>
    <property type="match status" value="1"/>
</dbReference>
<dbReference type="EMBL" id="BLPG01000002">
    <property type="protein sequence ID" value="GFJ95962.1"/>
    <property type="molecule type" value="Genomic_DNA"/>
</dbReference>
<evidence type="ECO:0000313" key="6">
    <source>
        <dbReference type="Proteomes" id="UP000482960"/>
    </source>
</evidence>
<organism evidence="5 6">
    <name type="scientific">Phytohabitans rumicis</name>
    <dbReference type="NCBI Taxonomy" id="1076125"/>
    <lineage>
        <taxon>Bacteria</taxon>
        <taxon>Bacillati</taxon>
        <taxon>Actinomycetota</taxon>
        <taxon>Actinomycetes</taxon>
        <taxon>Micromonosporales</taxon>
        <taxon>Micromonosporaceae</taxon>
    </lineage>
</organism>
<feature type="region of interest" description="Disordered" evidence="3">
    <location>
        <begin position="113"/>
        <end position="167"/>
    </location>
</feature>
<dbReference type="InterPro" id="IPR009057">
    <property type="entry name" value="Homeodomain-like_sf"/>
</dbReference>
<dbReference type="Gene3D" id="1.10.357.10">
    <property type="entry name" value="Tetracycline Repressor, domain 2"/>
    <property type="match status" value="1"/>
</dbReference>
<feature type="domain" description="HTH tetR-type" evidence="4">
    <location>
        <begin position="15"/>
        <end position="75"/>
    </location>
</feature>
<dbReference type="InterPro" id="IPR001647">
    <property type="entry name" value="HTH_TetR"/>
</dbReference>
<gene>
    <name evidence="5" type="ORF">Prum_096040</name>
</gene>
<dbReference type="PANTHER" id="PTHR30055:SF148">
    <property type="entry name" value="TETR-FAMILY TRANSCRIPTIONAL REGULATOR"/>
    <property type="match status" value="1"/>
</dbReference>
<proteinExistence type="predicted"/>
<evidence type="ECO:0000313" key="5">
    <source>
        <dbReference type="EMBL" id="GFJ95962.1"/>
    </source>
</evidence>
<name>A0A6V8LFC3_9ACTN</name>
<evidence type="ECO:0000256" key="2">
    <source>
        <dbReference type="PROSITE-ProRule" id="PRU00335"/>
    </source>
</evidence>
<evidence type="ECO:0000259" key="4">
    <source>
        <dbReference type="PROSITE" id="PS50977"/>
    </source>
</evidence>
<comment type="caution">
    <text evidence="5">The sequence shown here is derived from an EMBL/GenBank/DDBJ whole genome shotgun (WGS) entry which is preliminary data.</text>
</comment>
<dbReference type="PROSITE" id="PS50977">
    <property type="entry name" value="HTH_TETR_2"/>
    <property type="match status" value="1"/>
</dbReference>
<dbReference type="GO" id="GO:0000976">
    <property type="term" value="F:transcription cis-regulatory region binding"/>
    <property type="evidence" value="ECO:0007669"/>
    <property type="project" value="TreeGrafter"/>
</dbReference>
<feature type="DNA-binding region" description="H-T-H motif" evidence="2">
    <location>
        <begin position="38"/>
        <end position="57"/>
    </location>
</feature>
<reference evidence="5 6" key="1">
    <citation type="submission" date="2020-03" db="EMBL/GenBank/DDBJ databases">
        <title>Whole genome shotgun sequence of Phytohabitans rumicis NBRC 108638.</title>
        <authorList>
            <person name="Komaki H."/>
            <person name="Tamura T."/>
        </authorList>
    </citation>
    <scope>NUCLEOTIDE SEQUENCE [LARGE SCALE GENOMIC DNA]</scope>
    <source>
        <strain evidence="5 6">NBRC 108638</strain>
    </source>
</reference>
<protein>
    <recommendedName>
        <fullName evidence="4">HTH tetR-type domain-containing protein</fullName>
    </recommendedName>
</protein>
<dbReference type="PANTHER" id="PTHR30055">
    <property type="entry name" value="HTH-TYPE TRANSCRIPTIONAL REGULATOR RUTR"/>
    <property type="match status" value="1"/>
</dbReference>
<dbReference type="SUPFAM" id="SSF46689">
    <property type="entry name" value="Homeodomain-like"/>
    <property type="match status" value="1"/>
</dbReference>
<evidence type="ECO:0000256" key="1">
    <source>
        <dbReference type="ARBA" id="ARBA00023125"/>
    </source>
</evidence>
<accession>A0A6V8LFC3</accession>
<feature type="compositionally biased region" description="Polar residues" evidence="3">
    <location>
        <begin position="145"/>
        <end position="158"/>
    </location>
</feature>
<dbReference type="InterPro" id="IPR050109">
    <property type="entry name" value="HTH-type_TetR-like_transc_reg"/>
</dbReference>
<feature type="compositionally biased region" description="Low complexity" evidence="3">
    <location>
        <begin position="125"/>
        <end position="144"/>
    </location>
</feature>
<dbReference type="AlphaFoldDB" id="A0A6V8LFC3"/>
<keyword evidence="6" id="KW-1185">Reference proteome</keyword>
<reference evidence="5 6" key="2">
    <citation type="submission" date="2020-03" db="EMBL/GenBank/DDBJ databases">
        <authorList>
            <person name="Ichikawa N."/>
            <person name="Kimura A."/>
            <person name="Kitahashi Y."/>
            <person name="Uohara A."/>
        </authorList>
    </citation>
    <scope>NUCLEOTIDE SEQUENCE [LARGE SCALE GENOMIC DNA]</scope>
    <source>
        <strain evidence="5 6">NBRC 108638</strain>
    </source>
</reference>